<sequence length="67" mass="7545">MLNVVVVNSFLLLVFLISSCLSCVEPSVTYDEKAIVVNGQRRILISGSIHYPRSFPEINTCNGFYYN</sequence>
<keyword evidence="1" id="KW-0732">Signal</keyword>
<dbReference type="Proteomes" id="UP001420932">
    <property type="component" value="Unassembled WGS sequence"/>
</dbReference>
<evidence type="ECO:0000256" key="1">
    <source>
        <dbReference type="SAM" id="SignalP"/>
    </source>
</evidence>
<name>A0AAP0JYB3_9MAGN</name>
<dbReference type="AlphaFoldDB" id="A0AAP0JYB3"/>
<evidence type="ECO:0008006" key="4">
    <source>
        <dbReference type="Google" id="ProtNLM"/>
    </source>
</evidence>
<dbReference type="EMBL" id="JBBNAF010000005">
    <property type="protein sequence ID" value="KAK9142336.1"/>
    <property type="molecule type" value="Genomic_DNA"/>
</dbReference>
<accession>A0AAP0JYB3</accession>
<proteinExistence type="predicted"/>
<organism evidence="2 3">
    <name type="scientific">Stephania yunnanensis</name>
    <dbReference type="NCBI Taxonomy" id="152371"/>
    <lineage>
        <taxon>Eukaryota</taxon>
        <taxon>Viridiplantae</taxon>
        <taxon>Streptophyta</taxon>
        <taxon>Embryophyta</taxon>
        <taxon>Tracheophyta</taxon>
        <taxon>Spermatophyta</taxon>
        <taxon>Magnoliopsida</taxon>
        <taxon>Ranunculales</taxon>
        <taxon>Menispermaceae</taxon>
        <taxon>Menispermoideae</taxon>
        <taxon>Cissampelideae</taxon>
        <taxon>Stephania</taxon>
    </lineage>
</organism>
<feature type="chain" id="PRO_5043012150" description="Beta-galactosidase" evidence="1">
    <location>
        <begin position="27"/>
        <end position="67"/>
    </location>
</feature>
<evidence type="ECO:0000313" key="2">
    <source>
        <dbReference type="EMBL" id="KAK9142336.1"/>
    </source>
</evidence>
<dbReference type="Gene3D" id="3.20.20.80">
    <property type="entry name" value="Glycosidases"/>
    <property type="match status" value="1"/>
</dbReference>
<evidence type="ECO:0000313" key="3">
    <source>
        <dbReference type="Proteomes" id="UP001420932"/>
    </source>
</evidence>
<protein>
    <recommendedName>
        <fullName evidence="4">Beta-galactosidase</fullName>
    </recommendedName>
</protein>
<gene>
    <name evidence="2" type="ORF">Syun_011736</name>
</gene>
<comment type="caution">
    <text evidence="2">The sequence shown here is derived from an EMBL/GenBank/DDBJ whole genome shotgun (WGS) entry which is preliminary data.</text>
</comment>
<reference evidence="2 3" key="1">
    <citation type="submission" date="2024-01" db="EMBL/GenBank/DDBJ databases">
        <title>Genome assemblies of Stephania.</title>
        <authorList>
            <person name="Yang L."/>
        </authorList>
    </citation>
    <scope>NUCLEOTIDE SEQUENCE [LARGE SCALE GENOMIC DNA]</scope>
    <source>
        <strain evidence="2">YNDBR</strain>
        <tissue evidence="2">Leaf</tissue>
    </source>
</reference>
<feature type="signal peptide" evidence="1">
    <location>
        <begin position="1"/>
        <end position="26"/>
    </location>
</feature>
<keyword evidence="3" id="KW-1185">Reference proteome</keyword>